<evidence type="ECO:0008006" key="5">
    <source>
        <dbReference type="Google" id="ProtNLM"/>
    </source>
</evidence>
<dbReference type="InterPro" id="IPR023614">
    <property type="entry name" value="Porin_dom_sf"/>
</dbReference>
<feature type="compositionally biased region" description="Basic and acidic residues" evidence="1">
    <location>
        <begin position="221"/>
        <end position="238"/>
    </location>
</feature>
<protein>
    <recommendedName>
        <fullName evidence="5">Zinc-regulated TonB-dependent outer membrane receptor</fullName>
    </recommendedName>
</protein>
<evidence type="ECO:0000256" key="2">
    <source>
        <dbReference type="SAM" id="SignalP"/>
    </source>
</evidence>
<dbReference type="Proteomes" id="UP001269819">
    <property type="component" value="Unassembled WGS sequence"/>
</dbReference>
<feature type="signal peptide" evidence="2">
    <location>
        <begin position="1"/>
        <end position="26"/>
    </location>
</feature>
<proteinExistence type="predicted"/>
<feature type="region of interest" description="Disordered" evidence="1">
    <location>
        <begin position="218"/>
        <end position="241"/>
    </location>
</feature>
<evidence type="ECO:0000313" key="3">
    <source>
        <dbReference type="EMBL" id="MDV2078277.1"/>
    </source>
</evidence>
<keyword evidence="4" id="KW-1185">Reference proteome</keyword>
<dbReference type="SUPFAM" id="SSF56935">
    <property type="entry name" value="Porins"/>
    <property type="match status" value="1"/>
</dbReference>
<feature type="chain" id="PRO_5045764437" description="Zinc-regulated TonB-dependent outer membrane receptor" evidence="2">
    <location>
        <begin position="27"/>
        <end position="383"/>
    </location>
</feature>
<sequence>MTDLRHFAGASALALFSSTFASPALLANELNPDIGVTLDGYYRSGEQALSHREEGFGLGHTELTLSSPIDDRFEGRLTAVLEDHAGDTELGLEEAYIQTTGLPWHLNLRAGRFLSQVGYLNGQHLHADDFVERPAAYRALLGSHYFDDGVRVNLLLPTPFYWRVGAEALAGDRLGDTDGDEDIGVYTLSTKLGGDLSASQSWQAGFAWLRNRLTDVGSDGDAEHDHDHDHDHGHDHAGHSHGASYTGKNLYITDLVWKWAPQGNTRQSQLTLSGEYLYADDLNRYASSDDTQEGWYASAVYQFAPQWSTGVRYGEVDLKEAHGDHFHDQSLEETEVMLAWSHSHFSTLRLQYTHQSTDGFEADDNTVTVQYVMSFGAHGAHDY</sequence>
<dbReference type="Gene3D" id="2.40.160.10">
    <property type="entry name" value="Porin"/>
    <property type="match status" value="1"/>
</dbReference>
<keyword evidence="2" id="KW-0732">Signal</keyword>
<evidence type="ECO:0000256" key="1">
    <source>
        <dbReference type="SAM" id="MobiDB-lite"/>
    </source>
</evidence>
<gene>
    <name evidence="3" type="ORF">RYS15_06250</name>
</gene>
<comment type="caution">
    <text evidence="3">The sequence shown here is derived from an EMBL/GenBank/DDBJ whole genome shotgun (WGS) entry which is preliminary data.</text>
</comment>
<evidence type="ECO:0000313" key="4">
    <source>
        <dbReference type="Proteomes" id="UP001269819"/>
    </source>
</evidence>
<accession>A0ABU3VVI1</accession>
<reference evidence="3 4" key="1">
    <citation type="submission" date="2023-10" db="EMBL/GenBank/DDBJ databases">
        <title>Characteristics and mechanism of a salt-tolerant marine origin heterotrophic nitrifying- aerobic denitrifying bacteria Marinobacter xestospongiae HN1.</title>
        <authorList>
            <person name="Qi R."/>
        </authorList>
    </citation>
    <scope>NUCLEOTIDE SEQUENCE [LARGE SCALE GENOMIC DNA]</scope>
    <source>
        <strain evidence="3 4">HN1</strain>
    </source>
</reference>
<dbReference type="EMBL" id="JAWIIJ010000003">
    <property type="protein sequence ID" value="MDV2078277.1"/>
    <property type="molecule type" value="Genomic_DNA"/>
</dbReference>
<dbReference type="RefSeq" id="WP_316973074.1">
    <property type="nucleotide sequence ID" value="NZ_JAWIIJ010000003.1"/>
</dbReference>
<organism evidence="3 4">
    <name type="scientific">Marinobacter xestospongiae</name>
    <dbReference type="NCBI Taxonomy" id="994319"/>
    <lineage>
        <taxon>Bacteria</taxon>
        <taxon>Pseudomonadati</taxon>
        <taxon>Pseudomonadota</taxon>
        <taxon>Gammaproteobacteria</taxon>
        <taxon>Pseudomonadales</taxon>
        <taxon>Marinobacteraceae</taxon>
        <taxon>Marinobacter</taxon>
    </lineage>
</organism>
<name>A0ABU3VVI1_9GAMM</name>